<dbReference type="CDD" id="cd07432">
    <property type="entry name" value="PHP_HisPPase"/>
    <property type="match status" value="1"/>
</dbReference>
<dbReference type="SUPFAM" id="SSF89550">
    <property type="entry name" value="PHP domain-like"/>
    <property type="match status" value="1"/>
</dbReference>
<dbReference type="PANTHER" id="PTHR42924:SF3">
    <property type="entry name" value="POLYMERASE_HISTIDINOL PHOSPHATASE N-TERMINAL DOMAIN-CONTAINING PROTEIN"/>
    <property type="match status" value="1"/>
</dbReference>
<comment type="caution">
    <text evidence="2">The sequence shown here is derived from an EMBL/GenBank/DDBJ whole genome shotgun (WGS) entry which is preliminary data.</text>
</comment>
<dbReference type="PANTHER" id="PTHR42924">
    <property type="entry name" value="EXONUCLEASE"/>
    <property type="match status" value="1"/>
</dbReference>
<proteinExistence type="predicted"/>
<dbReference type="InterPro" id="IPR016195">
    <property type="entry name" value="Pol/histidinol_Pase-like"/>
</dbReference>
<dbReference type="InterPro" id="IPR003141">
    <property type="entry name" value="Pol/His_phosphatase_N"/>
</dbReference>
<dbReference type="InterPro" id="IPR052018">
    <property type="entry name" value="PHP_domain"/>
</dbReference>
<dbReference type="RefSeq" id="WP_205120457.1">
    <property type="nucleotide sequence ID" value="NZ_JAFBCM010000001.1"/>
</dbReference>
<dbReference type="EMBL" id="JBHRZH010000049">
    <property type="protein sequence ID" value="MFC3766143.1"/>
    <property type="molecule type" value="Genomic_DNA"/>
</dbReference>
<reference evidence="3" key="1">
    <citation type="journal article" date="2019" name="Int. J. Syst. Evol. Microbiol.">
        <title>The Global Catalogue of Microorganisms (GCM) 10K type strain sequencing project: providing services to taxonomists for standard genome sequencing and annotation.</title>
        <authorList>
            <consortium name="The Broad Institute Genomics Platform"/>
            <consortium name="The Broad Institute Genome Sequencing Center for Infectious Disease"/>
            <person name="Wu L."/>
            <person name="Ma J."/>
        </authorList>
    </citation>
    <scope>NUCLEOTIDE SEQUENCE [LARGE SCALE GENOMIC DNA]</scope>
    <source>
        <strain evidence="3">CGMCC 4.7241</strain>
    </source>
</reference>
<dbReference type="Gene3D" id="3.20.20.140">
    <property type="entry name" value="Metal-dependent hydrolases"/>
    <property type="match status" value="1"/>
</dbReference>
<keyword evidence="3" id="KW-1185">Reference proteome</keyword>
<feature type="domain" description="Polymerase/histidinol phosphatase N-terminal" evidence="1">
    <location>
        <begin position="154"/>
        <end position="218"/>
    </location>
</feature>
<name>A0ABV7YM92_9ACTN</name>
<dbReference type="NCBIfam" id="NF038032">
    <property type="entry name" value="CehA_McbA_metalo"/>
    <property type="match status" value="1"/>
</dbReference>
<evidence type="ECO:0000313" key="2">
    <source>
        <dbReference type="EMBL" id="MFC3766143.1"/>
    </source>
</evidence>
<protein>
    <submittedName>
        <fullName evidence="2">CehA/McbA family metallohydrolase</fullName>
    </submittedName>
</protein>
<dbReference type="Proteomes" id="UP001595699">
    <property type="component" value="Unassembled WGS sequence"/>
</dbReference>
<evidence type="ECO:0000313" key="3">
    <source>
        <dbReference type="Proteomes" id="UP001595699"/>
    </source>
</evidence>
<accession>A0ABV7YM92</accession>
<evidence type="ECO:0000259" key="1">
    <source>
        <dbReference type="SMART" id="SM00481"/>
    </source>
</evidence>
<dbReference type="SMART" id="SM00481">
    <property type="entry name" value="POLIIIAc"/>
    <property type="match status" value="1"/>
</dbReference>
<organism evidence="2 3">
    <name type="scientific">Tenggerimyces flavus</name>
    <dbReference type="NCBI Taxonomy" id="1708749"/>
    <lineage>
        <taxon>Bacteria</taxon>
        <taxon>Bacillati</taxon>
        <taxon>Actinomycetota</taxon>
        <taxon>Actinomycetes</taxon>
        <taxon>Propionibacteriales</taxon>
        <taxon>Nocardioidaceae</taxon>
        <taxon>Tenggerimyces</taxon>
    </lineage>
</organism>
<sequence>MTELAAVTLALGETRVVSGVFTWGEADWVYLPLVVPEGARSISVRYSYDRPEVPAGFQGNALDIGVFDAAGLRGWSGGARDSFTISASEATPGYIPGPVGAGVWRLVLGPYTIAPEGLSFEVTISLEAGSDAAVFEPSYAPYAVPGRGAGWYRGDLHLHTVYSDGQWTPAELVAAARAAGLDFIGSSEHNTYSASLQWGRHATDDLLIIDGEEVTTRTGHWLAMGLPAGEWIDWRFRAADRGALAEQVAKLRSLGGIAVANHPFADIVGGLWRFGYDEVDAIEVWNGAWGPHNEIAVRAWDNQLLASERWVPAVGNSDSHEQSEAPGLAQTVVYAEELSRPAILAGLRAGRSYVAESSSVEVEFKATTLDQTVGVGDRLIVDPDQRVAIMVAVRGVPDALLRLYNDKGTLLERQLPENASTGFATTPRASAYVRLEVRHAVPVPIPGLEPMAALTNPIFLGAR</sequence>
<gene>
    <name evidence="2" type="ORF">ACFOUW_35305</name>
</gene>